<accession>A0A1X6NCY9</accession>
<feature type="compositionally biased region" description="Polar residues" evidence="1">
    <location>
        <begin position="342"/>
        <end position="361"/>
    </location>
</feature>
<sequence length="487" mass="53619">MSAPSYRLETPRSRPPPLPIRTHNLRSSSPSSKNETTESLFDNGSSAYVVSTARAVSPSIITSPKSPTLNGRSRARSRGITPPPSGHARSATPSHPVQGELEAFAEHCRAWYFEQNDHAGRAMTHTLATLPPSQRAPFARLQASIRSAYHASVNARRNAEFQAHLSATQPGGSLMPHSRSDPGGNLAKKERYDRLERFIRTWCTMGMPGTTPFFQGLWAVLRLQAIPEHLGGAGGNRIEWEIDDAVYKEAAGKDFMLEAIDVLKGVLAFEEVSSSKRSSSLSSPAPYAPFSPLATIHSRSQSQPLPTDISTGLSQKLPPITSTTQKQRPRAPSDPFVDTPVLSKSYSSVNTTAQSSTSGSTLADEPVTPVTPRLNSERFNALSSSGMEFSDSDEYMRTWTAPDLPNQELISLLSVFPPFITRSTLPRFTAKEASRRTDDLEEGGLPEEDRRIKVGTGTMWISSKRRKDGWQGGWWTRLKLWLQRIFC</sequence>
<evidence type="ECO:0000256" key="1">
    <source>
        <dbReference type="SAM" id="MobiDB-lite"/>
    </source>
</evidence>
<feature type="region of interest" description="Disordered" evidence="1">
    <location>
        <begin position="297"/>
        <end position="372"/>
    </location>
</feature>
<evidence type="ECO:0000313" key="2">
    <source>
        <dbReference type="EMBL" id="OSX66306.1"/>
    </source>
</evidence>
<organism evidence="2 3">
    <name type="scientific">Postia placenta MAD-698-R-SB12</name>
    <dbReference type="NCBI Taxonomy" id="670580"/>
    <lineage>
        <taxon>Eukaryota</taxon>
        <taxon>Fungi</taxon>
        <taxon>Dikarya</taxon>
        <taxon>Basidiomycota</taxon>
        <taxon>Agaricomycotina</taxon>
        <taxon>Agaricomycetes</taxon>
        <taxon>Polyporales</taxon>
        <taxon>Adustoporiaceae</taxon>
        <taxon>Rhodonia</taxon>
    </lineage>
</organism>
<feature type="region of interest" description="Disordered" evidence="1">
    <location>
        <begin position="168"/>
        <end position="187"/>
    </location>
</feature>
<dbReference type="AlphaFoldDB" id="A0A1X6NCY9"/>
<reference evidence="2 3" key="1">
    <citation type="submission" date="2017-04" db="EMBL/GenBank/DDBJ databases">
        <title>Genome Sequence of the Model Brown-Rot Fungus Postia placenta SB12.</title>
        <authorList>
            <consortium name="DOE Joint Genome Institute"/>
            <person name="Gaskell J."/>
            <person name="Kersten P."/>
            <person name="Larrondo L.F."/>
            <person name="Canessa P."/>
            <person name="Martinez D."/>
            <person name="Hibbett D."/>
            <person name="Schmoll M."/>
            <person name="Kubicek C.P."/>
            <person name="Martinez A.T."/>
            <person name="Yadav J."/>
            <person name="Master E."/>
            <person name="Magnuson J.K."/>
            <person name="James T."/>
            <person name="Yaver D."/>
            <person name="Berka R."/>
            <person name="Labutti K."/>
            <person name="Lipzen A."/>
            <person name="Aerts A."/>
            <person name="Barry K."/>
            <person name="Henrissat B."/>
            <person name="Blanchette R."/>
            <person name="Grigoriev I."/>
            <person name="Cullen D."/>
        </authorList>
    </citation>
    <scope>NUCLEOTIDE SEQUENCE [LARGE SCALE GENOMIC DNA]</scope>
    <source>
        <strain evidence="2 3">MAD-698-R-SB12</strain>
    </source>
</reference>
<feature type="region of interest" description="Disordered" evidence="1">
    <location>
        <begin position="1"/>
        <end position="44"/>
    </location>
</feature>
<gene>
    <name evidence="2" type="ORF">POSPLADRAFT_1166287</name>
</gene>
<keyword evidence="3" id="KW-1185">Reference proteome</keyword>
<evidence type="ECO:0000313" key="3">
    <source>
        <dbReference type="Proteomes" id="UP000194127"/>
    </source>
</evidence>
<dbReference type="RefSeq" id="XP_024343100.1">
    <property type="nucleotide sequence ID" value="XM_024487913.1"/>
</dbReference>
<dbReference type="Proteomes" id="UP000194127">
    <property type="component" value="Unassembled WGS sequence"/>
</dbReference>
<dbReference type="OrthoDB" id="2568455at2759"/>
<protein>
    <submittedName>
        <fullName evidence="2">Uncharacterized protein</fullName>
    </submittedName>
</protein>
<feature type="compositionally biased region" description="Low complexity" evidence="1">
    <location>
        <begin position="59"/>
        <end position="68"/>
    </location>
</feature>
<feature type="compositionally biased region" description="Polar residues" evidence="1">
    <location>
        <begin position="25"/>
        <end position="44"/>
    </location>
</feature>
<dbReference type="GeneID" id="36332862"/>
<dbReference type="EMBL" id="KZ110592">
    <property type="protein sequence ID" value="OSX66306.1"/>
    <property type="molecule type" value="Genomic_DNA"/>
</dbReference>
<name>A0A1X6NCY9_9APHY</name>
<feature type="compositionally biased region" description="Polar residues" evidence="1">
    <location>
        <begin position="297"/>
        <end position="326"/>
    </location>
</feature>
<proteinExistence type="predicted"/>
<feature type="region of interest" description="Disordered" evidence="1">
    <location>
        <begin position="59"/>
        <end position="94"/>
    </location>
</feature>